<keyword evidence="2" id="KW-1133">Transmembrane helix</keyword>
<dbReference type="Gene3D" id="3.40.50.300">
    <property type="entry name" value="P-loop containing nucleotide triphosphate hydrolases"/>
    <property type="match status" value="1"/>
</dbReference>
<organism evidence="3 4">
    <name type="scientific">Rhodococcus qingshengii JCM 15477</name>
    <dbReference type="NCBI Taxonomy" id="1303681"/>
    <lineage>
        <taxon>Bacteria</taxon>
        <taxon>Bacillati</taxon>
        <taxon>Actinomycetota</taxon>
        <taxon>Actinomycetes</taxon>
        <taxon>Mycobacteriales</taxon>
        <taxon>Nocardiaceae</taxon>
        <taxon>Rhodococcus</taxon>
        <taxon>Rhodococcus erythropolis group</taxon>
    </lineage>
</organism>
<name>A0AB38RMS7_RHOSG</name>
<feature type="compositionally biased region" description="Basic and acidic residues" evidence="1">
    <location>
        <begin position="117"/>
        <end position="130"/>
    </location>
</feature>
<dbReference type="GO" id="GO:0005829">
    <property type="term" value="C:cytosol"/>
    <property type="evidence" value="ECO:0007669"/>
    <property type="project" value="TreeGrafter"/>
</dbReference>
<dbReference type="GO" id="GO:0009898">
    <property type="term" value="C:cytoplasmic side of plasma membrane"/>
    <property type="evidence" value="ECO:0007669"/>
    <property type="project" value="TreeGrafter"/>
</dbReference>
<dbReference type="Proteomes" id="UP000831484">
    <property type="component" value="Plasmid pdjl-6-4"/>
</dbReference>
<dbReference type="AlphaFoldDB" id="A0AB38RMS7"/>
<keyword evidence="4" id="KW-1185">Reference proteome</keyword>
<dbReference type="GO" id="GO:0051782">
    <property type="term" value="P:negative regulation of cell division"/>
    <property type="evidence" value="ECO:0007669"/>
    <property type="project" value="TreeGrafter"/>
</dbReference>
<dbReference type="PANTHER" id="PTHR43384:SF14">
    <property type="entry name" value="ESX-1 SECRETION-ASSOCIATED PROTEIN ESPI"/>
    <property type="match status" value="1"/>
</dbReference>
<evidence type="ECO:0000256" key="2">
    <source>
        <dbReference type="SAM" id="Phobius"/>
    </source>
</evidence>
<dbReference type="InterPro" id="IPR050625">
    <property type="entry name" value="ParA/MinD_ATPase"/>
</dbReference>
<keyword evidence="2" id="KW-0472">Membrane</keyword>
<keyword evidence="3" id="KW-0614">Plasmid</keyword>
<keyword evidence="2" id="KW-0812">Transmembrane</keyword>
<geneLocation type="plasmid" evidence="3 4">
    <name>pdjl-6-4</name>
</geneLocation>
<sequence length="454" mass="46208">MTAGLSVEVTSETTARVSGGSGTADIELAAEDENALFHAIEEFAKTEAADSGESVEVSVSGFGATTRLTVTPEGHVAVSGPPPAPVAVPVPAPTVDEPVSVRAAAVNPQRPPVPTQDQRREPPHLHHADTGQRPTTSVLAAPQINSGSNEPARIGIRGRLNAVLNLQMAPKAGSAELRHRAAVAAITGPIPDFSVITLANPKGGVGKTPLAAGLAAVIAEHRGAGTLVCADLAEIGGSLADRVAVPPHQEQDVSALLTAAATAGGSIRPSTLSRYLVRQPSGEDIIAGTQTNTAAALGYDDGTSLANVLAQHREILIADTGNSSLAGSWQWAAAAANVLVVPVPLRRDAAAAAHRMLLDIIATAGPHVLAYTVVVITDGPGDAPMVETEAVDAFIELGVRAVLRMPFEPLFASGERIAANQLRRNTTDALTVLAATVIGLIAATVIGLIAGAPD</sequence>
<proteinExistence type="predicted"/>
<evidence type="ECO:0000256" key="1">
    <source>
        <dbReference type="SAM" id="MobiDB-lite"/>
    </source>
</evidence>
<dbReference type="PANTHER" id="PTHR43384">
    <property type="entry name" value="SEPTUM SITE-DETERMINING PROTEIN MIND HOMOLOG, CHLOROPLASTIC-RELATED"/>
    <property type="match status" value="1"/>
</dbReference>
<accession>A0AB38RMS7</accession>
<dbReference type="GO" id="GO:0005524">
    <property type="term" value="F:ATP binding"/>
    <property type="evidence" value="ECO:0007669"/>
    <property type="project" value="TreeGrafter"/>
</dbReference>
<evidence type="ECO:0000313" key="4">
    <source>
        <dbReference type="Proteomes" id="UP000831484"/>
    </source>
</evidence>
<dbReference type="EMBL" id="CP096567">
    <property type="protein sequence ID" value="UPU46667.1"/>
    <property type="molecule type" value="Genomic_DNA"/>
</dbReference>
<dbReference type="InterPro" id="IPR027417">
    <property type="entry name" value="P-loop_NTPase"/>
</dbReference>
<dbReference type="RefSeq" id="WP_064075231.1">
    <property type="nucleotide sequence ID" value="NZ_CP096567.1"/>
</dbReference>
<evidence type="ECO:0000313" key="3">
    <source>
        <dbReference type="EMBL" id="UPU46667.1"/>
    </source>
</evidence>
<feature type="transmembrane region" description="Helical" evidence="2">
    <location>
        <begin position="429"/>
        <end position="452"/>
    </location>
</feature>
<dbReference type="SUPFAM" id="SSF52540">
    <property type="entry name" value="P-loop containing nucleoside triphosphate hydrolases"/>
    <property type="match status" value="1"/>
</dbReference>
<gene>
    <name evidence="3" type="ORF">M0639_31130</name>
</gene>
<feature type="region of interest" description="Disordered" evidence="1">
    <location>
        <begin position="1"/>
        <end position="20"/>
    </location>
</feature>
<dbReference type="GO" id="GO:0016887">
    <property type="term" value="F:ATP hydrolysis activity"/>
    <property type="evidence" value="ECO:0007669"/>
    <property type="project" value="TreeGrafter"/>
</dbReference>
<protein>
    <submittedName>
        <fullName evidence="3">ParA family protein</fullName>
    </submittedName>
</protein>
<feature type="region of interest" description="Disordered" evidence="1">
    <location>
        <begin position="104"/>
        <end position="137"/>
    </location>
</feature>
<reference evidence="4" key="1">
    <citation type="journal article" date="2022" name="Environ. Microbiol.">
        <title>Functional analysis, diversity, and distribution of carbendazim hydrolases MheI and CbmA, responsible for the initial step in carbendazim degradation.</title>
        <authorList>
            <person name="Zhang M."/>
            <person name="Bai X."/>
            <person name="Li Q."/>
            <person name="Zhang L."/>
            <person name="Zhu Q."/>
            <person name="Gao S."/>
            <person name="Ke Z."/>
            <person name="Jiang M."/>
            <person name="Hu J."/>
            <person name="Qiu J."/>
            <person name="Hong Q."/>
        </authorList>
    </citation>
    <scope>NUCLEOTIDE SEQUENCE [LARGE SCALE GENOMIC DNA]</scope>
    <source>
        <strain evidence="4">djl-6</strain>
    </source>
</reference>